<organism evidence="3 4">
    <name type="scientific">Ustilaginoidea virens</name>
    <name type="common">Rice false smut fungus</name>
    <name type="synonym">Villosiclava virens</name>
    <dbReference type="NCBI Taxonomy" id="1159556"/>
    <lineage>
        <taxon>Eukaryota</taxon>
        <taxon>Fungi</taxon>
        <taxon>Dikarya</taxon>
        <taxon>Ascomycota</taxon>
        <taxon>Pezizomycotina</taxon>
        <taxon>Sordariomycetes</taxon>
        <taxon>Hypocreomycetidae</taxon>
        <taxon>Hypocreales</taxon>
        <taxon>Clavicipitaceae</taxon>
        <taxon>Ustilaginoidea</taxon>
    </lineage>
</organism>
<dbReference type="Pfam" id="PF00498">
    <property type="entry name" value="FHA"/>
    <property type="match status" value="1"/>
</dbReference>
<feature type="domain" description="FHA" evidence="2">
    <location>
        <begin position="18"/>
        <end position="69"/>
    </location>
</feature>
<feature type="binding site" evidence="1">
    <location>
        <position position="188"/>
    </location>
    <ligand>
        <name>ATP</name>
        <dbReference type="ChEBI" id="CHEBI:30616"/>
    </ligand>
</feature>
<evidence type="ECO:0000259" key="2">
    <source>
        <dbReference type="PROSITE" id="PS50006"/>
    </source>
</evidence>
<evidence type="ECO:0000313" key="3">
    <source>
        <dbReference type="EMBL" id="GAO18941.1"/>
    </source>
</evidence>
<dbReference type="AlphaFoldDB" id="A0A1B5L5X7"/>
<keyword evidence="1" id="KW-0067">ATP-binding</keyword>
<name>A0A1B5L5X7_USTVR</name>
<dbReference type="InterPro" id="IPR000253">
    <property type="entry name" value="FHA_dom"/>
</dbReference>
<dbReference type="Gene3D" id="3.30.200.20">
    <property type="entry name" value="Phosphorylase Kinase, domain 1"/>
    <property type="match status" value="1"/>
</dbReference>
<accession>A0A1B5L5X7</accession>
<dbReference type="PROSITE" id="PS00107">
    <property type="entry name" value="PROTEIN_KINASE_ATP"/>
    <property type="match status" value="1"/>
</dbReference>
<evidence type="ECO:0000256" key="1">
    <source>
        <dbReference type="PROSITE-ProRule" id="PRU10141"/>
    </source>
</evidence>
<reference evidence="4" key="1">
    <citation type="journal article" date="2016" name="Genome Announc.">
        <title>Genome sequence of Ustilaginoidea virens IPU010, a rice pathogenic fungus causing false smut.</title>
        <authorList>
            <person name="Kumagai T."/>
            <person name="Ishii T."/>
            <person name="Terai G."/>
            <person name="Umemura M."/>
            <person name="Machida M."/>
            <person name="Asai K."/>
        </authorList>
    </citation>
    <scope>NUCLEOTIDE SEQUENCE [LARGE SCALE GENOMIC DNA]</scope>
    <source>
        <strain evidence="4">IPU010</strain>
    </source>
</reference>
<dbReference type="PROSITE" id="PS50006">
    <property type="entry name" value="FHA_DOMAIN"/>
    <property type="match status" value="1"/>
</dbReference>
<keyword evidence="1" id="KW-0547">Nucleotide-binding</keyword>
<dbReference type="GO" id="GO:0005524">
    <property type="term" value="F:ATP binding"/>
    <property type="evidence" value="ECO:0007669"/>
    <property type="project" value="UniProtKB-UniRule"/>
</dbReference>
<dbReference type="InterPro" id="IPR017441">
    <property type="entry name" value="Protein_kinase_ATP_BS"/>
</dbReference>
<dbReference type="InterPro" id="IPR008984">
    <property type="entry name" value="SMAD_FHA_dom_sf"/>
</dbReference>
<evidence type="ECO:0000313" key="4">
    <source>
        <dbReference type="Proteomes" id="UP000054053"/>
    </source>
</evidence>
<dbReference type="Proteomes" id="UP000054053">
    <property type="component" value="Unassembled WGS sequence"/>
</dbReference>
<dbReference type="CDD" id="cd00060">
    <property type="entry name" value="FHA"/>
    <property type="match status" value="1"/>
</dbReference>
<sequence length="229" mass="25812">MPFIEVRFSMIPRSSYRVLFGCSKKCDVSLPDIKGPSNYHFCLTIDEQNRFFVKDLGSNAGTEVTYKSKGKGTRRSFKWIVGGDKNAHREKTIIIKIHDYIQFKVIAANTISYANHAPIMSKKFRQGSAAAQDLIQDLDIFRSGTNLHTGAQTPGEGPIYVKKKIGKGGFGVVIHCWNVSTGVETVIKRPSMEIIKHVAKNDKGWERWKEEAENMRKLAHVRMPLISLA</sequence>
<dbReference type="Gene3D" id="2.60.200.20">
    <property type="match status" value="1"/>
</dbReference>
<protein>
    <recommendedName>
        <fullName evidence="2">FHA domain-containing protein</fullName>
    </recommendedName>
</protein>
<dbReference type="EMBL" id="BBTG02000056">
    <property type="protein sequence ID" value="GAO18941.1"/>
    <property type="molecule type" value="Genomic_DNA"/>
</dbReference>
<dbReference type="SUPFAM" id="SSF49879">
    <property type="entry name" value="SMAD/FHA domain"/>
    <property type="match status" value="1"/>
</dbReference>
<comment type="caution">
    <text evidence="3">The sequence shown here is derived from an EMBL/GenBank/DDBJ whole genome shotgun (WGS) entry which is preliminary data.</text>
</comment>
<dbReference type="SUPFAM" id="SSF56112">
    <property type="entry name" value="Protein kinase-like (PK-like)"/>
    <property type="match status" value="1"/>
</dbReference>
<proteinExistence type="predicted"/>
<dbReference type="InterPro" id="IPR011009">
    <property type="entry name" value="Kinase-like_dom_sf"/>
</dbReference>
<gene>
    <name evidence="3" type="ORF">UVI_02058750</name>
</gene>